<feature type="compositionally biased region" description="Basic and acidic residues" evidence="1">
    <location>
        <begin position="853"/>
        <end position="865"/>
    </location>
</feature>
<feature type="transmembrane region" description="Helical" evidence="2">
    <location>
        <begin position="584"/>
        <end position="605"/>
    </location>
</feature>
<sequence length="921" mass="104497">MPPPHTEYFAYEKDRRVWNSITLQYRFIYEAVLPTMAESVFFTCFLLLCLHLAVATGYPIDSHDSDIEEGNAQQRKAYRGMEPSEHAQVAKTLQRIKQDNVWWLHNSCMQGRGYTNDSGCTDKKPDKCFGIDISYKNRVEIDEGFPHWIEFLRNFPRCWRFIAPLVCVVHYRPCTHLEMNEQHKYVGFELFPAQLCKEMRLHCDCDARVRGAQKQDDCNLNFYSRKEPVQLMDQAKACLTPLVYVNTIEEAQRIHALPLVDECFIPCSSTIYGTQSLSTLNMFTFLCFFVVLMLALLVLLRGRLVCDFGMFICLLATVSTLFIALTFALSPFFGDDVVCLLNGKIRRYFGAFTLANGNDILCFLEATYLKLFLIFAFWASFIIVCNGFVAKSHNRFLLLQQITALCHLLVSSFITFIYREISIDPVSKVCHYFRFRTVWLNLADFLLVLLVAFFIFKLSKRKSLQRQLDFYGQLLTETEQNPSSLIGFSGKSCADTEHCGAEMGGRLPFWQRLFDELIRWIHPLFLLIVYFGCVLSFYMLTEKTDNESDLLTSQINCSLSALSTDKWKGAGHLKSCQIVPQSPLWYYANSLVMSFNLVLMLAVILGSMNCHKSDKSVTNGEEETEDDDKNEVELDIFTPTSENGTSEQRRNGLGLNYNNRSSVADSIGEQSSNGYAEIDCTAFALTNTAQRGRGKRQSGRKRRLNSLDRSNKARRKRELLMAGKNEADDPMLVQATDTSSVSESASTLYARRHQVSNLETLAPSSPVDGVAYSPCSPSQPHAVPAAFSSTPLIVVHWLHQYCPSGGLYHHQSDHQQEAEPERADFTTEKANEEEEESGEAGRGANTDAQNPYKVEEADEKSKDDEGNAEGDAESEYPISDEEEADDRDSNDFCSDSPDSIEELFWNESCQKAAQHQQPAKI</sequence>
<feature type="region of interest" description="Disordered" evidence="1">
    <location>
        <begin position="613"/>
        <end position="658"/>
    </location>
</feature>
<feature type="region of interest" description="Disordered" evidence="1">
    <location>
        <begin position="809"/>
        <end position="899"/>
    </location>
</feature>
<feature type="transmembrane region" description="Helical" evidence="2">
    <location>
        <begin position="312"/>
        <end position="333"/>
    </location>
</feature>
<evidence type="ECO:0000313" key="3">
    <source>
        <dbReference type="Proteomes" id="UP000887572"/>
    </source>
</evidence>
<dbReference type="AlphaFoldDB" id="A0A914GW30"/>
<feature type="transmembrane region" description="Helical" evidence="2">
    <location>
        <begin position="280"/>
        <end position="300"/>
    </location>
</feature>
<feature type="transmembrane region" description="Helical" evidence="2">
    <location>
        <begin position="438"/>
        <end position="456"/>
    </location>
</feature>
<name>A0A914GW30_GLORO</name>
<feature type="compositionally biased region" description="Basic residues" evidence="1">
    <location>
        <begin position="692"/>
        <end position="704"/>
    </location>
</feature>
<proteinExistence type="predicted"/>
<keyword evidence="3" id="KW-1185">Reference proteome</keyword>
<feature type="compositionally biased region" description="Acidic residues" evidence="1">
    <location>
        <begin position="620"/>
        <end position="634"/>
    </location>
</feature>
<feature type="transmembrane region" description="Helical" evidence="2">
    <location>
        <begin position="520"/>
        <end position="540"/>
    </location>
</feature>
<evidence type="ECO:0000313" key="4">
    <source>
        <dbReference type="WBParaSite" id="Gr19_v10_g11298.t3"/>
    </source>
</evidence>
<accession>A0A914GW30</accession>
<keyword evidence="2" id="KW-0812">Transmembrane</keyword>
<feature type="compositionally biased region" description="Basic and acidic residues" evidence="1">
    <location>
        <begin position="810"/>
        <end position="830"/>
    </location>
</feature>
<feature type="region of interest" description="Disordered" evidence="1">
    <location>
        <begin position="688"/>
        <end position="715"/>
    </location>
</feature>
<keyword evidence="2" id="KW-1133">Transmembrane helix</keyword>
<feature type="transmembrane region" description="Helical" evidence="2">
    <location>
        <begin position="396"/>
        <end position="418"/>
    </location>
</feature>
<dbReference type="Proteomes" id="UP000887572">
    <property type="component" value="Unplaced"/>
</dbReference>
<protein>
    <submittedName>
        <fullName evidence="4">Protein smoothened</fullName>
    </submittedName>
</protein>
<dbReference type="WBParaSite" id="Gr19_v10_g11298.t3">
    <property type="protein sequence ID" value="Gr19_v10_g11298.t3"/>
    <property type="gene ID" value="Gr19_v10_g11298"/>
</dbReference>
<feature type="compositionally biased region" description="Acidic residues" evidence="1">
    <location>
        <begin position="866"/>
        <end position="888"/>
    </location>
</feature>
<feature type="transmembrane region" description="Helical" evidence="2">
    <location>
        <begin position="368"/>
        <end position="389"/>
    </location>
</feature>
<keyword evidence="2" id="KW-0472">Membrane</keyword>
<reference evidence="4" key="1">
    <citation type="submission" date="2022-11" db="UniProtKB">
        <authorList>
            <consortium name="WormBaseParasite"/>
        </authorList>
    </citation>
    <scope>IDENTIFICATION</scope>
</reference>
<organism evidence="3 4">
    <name type="scientific">Globodera rostochiensis</name>
    <name type="common">Golden nematode worm</name>
    <name type="synonym">Heterodera rostochiensis</name>
    <dbReference type="NCBI Taxonomy" id="31243"/>
    <lineage>
        <taxon>Eukaryota</taxon>
        <taxon>Metazoa</taxon>
        <taxon>Ecdysozoa</taxon>
        <taxon>Nematoda</taxon>
        <taxon>Chromadorea</taxon>
        <taxon>Rhabditida</taxon>
        <taxon>Tylenchina</taxon>
        <taxon>Tylenchomorpha</taxon>
        <taxon>Tylenchoidea</taxon>
        <taxon>Heteroderidae</taxon>
        <taxon>Heteroderinae</taxon>
        <taxon>Globodera</taxon>
    </lineage>
</organism>
<evidence type="ECO:0000256" key="1">
    <source>
        <dbReference type="SAM" id="MobiDB-lite"/>
    </source>
</evidence>
<evidence type="ECO:0000256" key="2">
    <source>
        <dbReference type="SAM" id="Phobius"/>
    </source>
</evidence>